<accession>A0ABU6K6Z9</accession>
<sequence>MDLVNRIGNRLRRDFFGSLYRRQVRGILDTPPVQRGDRDFIQLSMVHTRDVLPYLAAAKSFARYAAPRRIVVVCDPSITAEDRATLVQHIPFIELLEAADFRHADIPQGGTWERLFAIANLASDNYVVQVDADTLTLDTPHDVITAIDAGNGFVIGEEIGQGTISFEQARTRMQPWIHLHDAHVQVLSETALPDLGLPPSSRYVGGCSGFTGFPPSQTMREDMLEFSRRMTAHLGKHWTRWGTEQVTSNYLVANTRGFAVLPFPRYATPDVSTTATIFKHYIGHQRFRSSAYVKDTRDFLRSYAAS</sequence>
<name>A0ABU6K6Z9_9RHOO</name>
<keyword evidence="2" id="KW-1185">Reference proteome</keyword>
<dbReference type="Gene3D" id="3.90.550.10">
    <property type="entry name" value="Spore Coat Polysaccharide Biosynthesis Protein SpsA, Chain A"/>
    <property type="match status" value="1"/>
</dbReference>
<dbReference type="SUPFAM" id="SSF53448">
    <property type="entry name" value="Nucleotide-diphospho-sugar transferases"/>
    <property type="match status" value="1"/>
</dbReference>
<dbReference type="InterPro" id="IPR029044">
    <property type="entry name" value="Nucleotide-diphossugar_trans"/>
</dbReference>
<gene>
    <name evidence="1" type="ORF">VVD49_15865</name>
</gene>
<evidence type="ECO:0000313" key="1">
    <source>
        <dbReference type="EMBL" id="MEC5387206.1"/>
    </source>
</evidence>
<protein>
    <recommendedName>
        <fullName evidence="3">Glycosyltransferase</fullName>
    </recommendedName>
</protein>
<evidence type="ECO:0000313" key="2">
    <source>
        <dbReference type="Proteomes" id="UP001331561"/>
    </source>
</evidence>
<organism evidence="1 2">
    <name type="scientific">Uliginosibacterium silvisoli</name>
    <dbReference type="NCBI Taxonomy" id="3114758"/>
    <lineage>
        <taxon>Bacteria</taxon>
        <taxon>Pseudomonadati</taxon>
        <taxon>Pseudomonadota</taxon>
        <taxon>Betaproteobacteria</taxon>
        <taxon>Rhodocyclales</taxon>
        <taxon>Zoogloeaceae</taxon>
        <taxon>Uliginosibacterium</taxon>
    </lineage>
</organism>
<dbReference type="Proteomes" id="UP001331561">
    <property type="component" value="Unassembled WGS sequence"/>
</dbReference>
<evidence type="ECO:0008006" key="3">
    <source>
        <dbReference type="Google" id="ProtNLM"/>
    </source>
</evidence>
<proteinExistence type="predicted"/>
<dbReference type="RefSeq" id="WP_327600183.1">
    <property type="nucleotide sequence ID" value="NZ_JAYXHS010000003.1"/>
</dbReference>
<reference evidence="1 2" key="1">
    <citation type="submission" date="2024-01" db="EMBL/GenBank/DDBJ databases">
        <title>Uliginosibacterium soil sp. nov.</title>
        <authorList>
            <person name="Lv Y."/>
        </authorList>
    </citation>
    <scope>NUCLEOTIDE SEQUENCE [LARGE SCALE GENOMIC DNA]</scope>
    <source>
        <strain evidence="1 2">H3</strain>
    </source>
</reference>
<dbReference type="EMBL" id="JAYXHS010000003">
    <property type="protein sequence ID" value="MEC5387206.1"/>
    <property type="molecule type" value="Genomic_DNA"/>
</dbReference>
<comment type="caution">
    <text evidence="1">The sequence shown here is derived from an EMBL/GenBank/DDBJ whole genome shotgun (WGS) entry which is preliminary data.</text>
</comment>